<dbReference type="Pfam" id="PF14223">
    <property type="entry name" value="Retrotran_gag_2"/>
    <property type="match status" value="1"/>
</dbReference>
<evidence type="ECO:0000313" key="3">
    <source>
        <dbReference type="Proteomes" id="UP000326396"/>
    </source>
</evidence>
<dbReference type="Pfam" id="PF22936">
    <property type="entry name" value="Pol_BBD"/>
    <property type="match status" value="1"/>
</dbReference>
<dbReference type="PANTHER" id="PTHR35317:SF38">
    <property type="entry name" value="RNA-DIRECTED DNA POLYMERASE"/>
    <property type="match status" value="1"/>
</dbReference>
<dbReference type="InterPro" id="IPR054722">
    <property type="entry name" value="PolX-like_BBD"/>
</dbReference>
<sequence>MMHGCSREDGSIVAPQGYALECLDVKTTMNITTSILCSTWAFKLVVGGNKSAAVADAFIPRHEKISNRSTTLCGNTEELVLQVSQHESAQDMWSALKTRFVGADRVREARLQTLQSEFEALKMSNGETINEFAAKLSRLASKSNSLGSTINNRTLVKKLLGSVPDKFIAIVASIEQFANLSVMSFQEAIGRLKAFEERTRPKDQVPKEINCCSPTKTGRPRKGKRAQKDLAGVAAGPPLGVEYEVGEQEAGIKISLKRFETRDKNCWFLVNGAGNHMTGNQELFAELDQGMVGRVRFGDGSCVDIKGNGKIVLECKTGEQRVLANVYFIPTLKSNIISLGQMTEIGYEIKMKHEFIWVKEEDGTLLMNVPRSLNRLYKILLKAVNPMCLLANCANRA</sequence>
<protein>
    <recommendedName>
        <fullName evidence="1">Retrovirus-related Pol polyprotein from transposon TNT 1-94-like beta-barrel domain-containing protein</fullName>
    </recommendedName>
</protein>
<organism evidence="2 3">
    <name type="scientific">Mikania micrantha</name>
    <name type="common">bitter vine</name>
    <dbReference type="NCBI Taxonomy" id="192012"/>
    <lineage>
        <taxon>Eukaryota</taxon>
        <taxon>Viridiplantae</taxon>
        <taxon>Streptophyta</taxon>
        <taxon>Embryophyta</taxon>
        <taxon>Tracheophyta</taxon>
        <taxon>Spermatophyta</taxon>
        <taxon>Magnoliopsida</taxon>
        <taxon>eudicotyledons</taxon>
        <taxon>Gunneridae</taxon>
        <taxon>Pentapetalae</taxon>
        <taxon>asterids</taxon>
        <taxon>campanulids</taxon>
        <taxon>Asterales</taxon>
        <taxon>Asteraceae</taxon>
        <taxon>Asteroideae</taxon>
        <taxon>Heliantheae alliance</taxon>
        <taxon>Eupatorieae</taxon>
        <taxon>Mikania</taxon>
    </lineage>
</organism>
<feature type="domain" description="Retrovirus-related Pol polyprotein from transposon TNT 1-94-like beta-barrel" evidence="1">
    <location>
        <begin position="267"/>
        <end position="347"/>
    </location>
</feature>
<dbReference type="Proteomes" id="UP000326396">
    <property type="component" value="Linkage Group LG15"/>
</dbReference>
<accession>A0A5N6P3G5</accession>
<proteinExistence type="predicted"/>
<dbReference type="OrthoDB" id="1432336at2759"/>
<dbReference type="PANTHER" id="PTHR35317">
    <property type="entry name" value="OS04G0629600 PROTEIN"/>
    <property type="match status" value="1"/>
</dbReference>
<keyword evidence="3" id="KW-1185">Reference proteome</keyword>
<dbReference type="AlphaFoldDB" id="A0A5N6P3G5"/>
<gene>
    <name evidence="2" type="ORF">E3N88_14226</name>
</gene>
<dbReference type="EMBL" id="SZYD01000007">
    <property type="protein sequence ID" value="KAD5802866.1"/>
    <property type="molecule type" value="Genomic_DNA"/>
</dbReference>
<comment type="caution">
    <text evidence="2">The sequence shown here is derived from an EMBL/GenBank/DDBJ whole genome shotgun (WGS) entry which is preliminary data.</text>
</comment>
<evidence type="ECO:0000313" key="2">
    <source>
        <dbReference type="EMBL" id="KAD5802866.1"/>
    </source>
</evidence>
<name>A0A5N6P3G5_9ASTR</name>
<evidence type="ECO:0000259" key="1">
    <source>
        <dbReference type="Pfam" id="PF22936"/>
    </source>
</evidence>
<reference evidence="2 3" key="1">
    <citation type="submission" date="2019-05" db="EMBL/GenBank/DDBJ databases">
        <title>Mikania micrantha, genome provides insights into the molecular mechanism of rapid growth.</title>
        <authorList>
            <person name="Liu B."/>
        </authorList>
    </citation>
    <scope>NUCLEOTIDE SEQUENCE [LARGE SCALE GENOMIC DNA]</scope>
    <source>
        <strain evidence="2">NLD-2019</strain>
        <tissue evidence="2">Leaf</tissue>
    </source>
</reference>